<gene>
    <name evidence="4" type="primary">ACB1</name>
    <name evidence="4" type="ORF">LTR05_007406</name>
</gene>
<evidence type="ECO:0000256" key="2">
    <source>
        <dbReference type="ARBA" id="ARBA00023121"/>
    </source>
</evidence>
<reference evidence="4 5" key="1">
    <citation type="submission" date="2023-08" db="EMBL/GenBank/DDBJ databases">
        <title>Black Yeasts Isolated from many extreme environments.</title>
        <authorList>
            <person name="Coleine C."/>
            <person name="Stajich J.E."/>
            <person name="Selbmann L."/>
        </authorList>
    </citation>
    <scope>NUCLEOTIDE SEQUENCE [LARGE SCALE GENOMIC DNA]</scope>
    <source>
        <strain evidence="4 5">CCFEE 5910</strain>
    </source>
</reference>
<proteinExistence type="inferred from homology"/>
<dbReference type="Pfam" id="PF00887">
    <property type="entry name" value="ACBP"/>
    <property type="match status" value="1"/>
</dbReference>
<dbReference type="PANTHER" id="PTHR23310:SF62">
    <property type="entry name" value="ACYL-COA BINDING PROTEIN 1, ISOFORM A"/>
    <property type="match status" value="1"/>
</dbReference>
<sequence length="102" mass="11522">MPSKAFNDAVTASKQLTKKPDNDELLKLYAYFKQTQQDPPIDKSPAPGTFDLKGKAKRKAWQKVVDEGMTAQQAEQNYIKLVNEMKDKYGYDPNKQPEAVGN</sequence>
<dbReference type="InterPro" id="IPR014352">
    <property type="entry name" value="FERM/acyl-CoA-bd_prot_sf"/>
</dbReference>
<keyword evidence="2" id="KW-0446">Lipid-binding</keyword>
<dbReference type="Proteomes" id="UP001309876">
    <property type="component" value="Unassembled WGS sequence"/>
</dbReference>
<dbReference type="GO" id="GO:0006631">
    <property type="term" value="P:fatty acid metabolic process"/>
    <property type="evidence" value="ECO:0007669"/>
    <property type="project" value="TreeGrafter"/>
</dbReference>
<dbReference type="InterPro" id="IPR035984">
    <property type="entry name" value="Acyl-CoA-binding_sf"/>
</dbReference>
<dbReference type="EMBL" id="JAVRRJ010000008">
    <property type="protein sequence ID" value="KAK5082262.1"/>
    <property type="molecule type" value="Genomic_DNA"/>
</dbReference>
<evidence type="ECO:0000256" key="1">
    <source>
        <dbReference type="ARBA" id="ARBA00005567"/>
    </source>
</evidence>
<keyword evidence="5" id="KW-1185">Reference proteome</keyword>
<comment type="similarity">
    <text evidence="1">Belongs to the ACBP family.</text>
</comment>
<name>A0AAN7SV19_9EURO</name>
<dbReference type="PROSITE" id="PS51228">
    <property type="entry name" value="ACB_2"/>
    <property type="match status" value="1"/>
</dbReference>
<dbReference type="SUPFAM" id="SSF47027">
    <property type="entry name" value="Acyl-CoA binding protein"/>
    <property type="match status" value="1"/>
</dbReference>
<protein>
    <submittedName>
        <fullName evidence="4">Acyl-CoA-binding protein (ACBP)/diazepam binding inhibitor (DBI)/endozepine (EP)</fullName>
    </submittedName>
</protein>
<dbReference type="Gene3D" id="1.20.80.10">
    <property type="match status" value="1"/>
</dbReference>
<evidence type="ECO:0000259" key="3">
    <source>
        <dbReference type="PROSITE" id="PS51228"/>
    </source>
</evidence>
<dbReference type="PANTHER" id="PTHR23310">
    <property type="entry name" value="ACYL-COA-BINDING PROTEIN, ACBP"/>
    <property type="match status" value="1"/>
</dbReference>
<organism evidence="4 5">
    <name type="scientific">Lithohypha guttulata</name>
    <dbReference type="NCBI Taxonomy" id="1690604"/>
    <lineage>
        <taxon>Eukaryota</taxon>
        <taxon>Fungi</taxon>
        <taxon>Dikarya</taxon>
        <taxon>Ascomycota</taxon>
        <taxon>Pezizomycotina</taxon>
        <taxon>Eurotiomycetes</taxon>
        <taxon>Chaetothyriomycetidae</taxon>
        <taxon>Chaetothyriales</taxon>
        <taxon>Trichomeriaceae</taxon>
        <taxon>Lithohypha</taxon>
    </lineage>
</organism>
<dbReference type="GeneID" id="90021255"/>
<comment type="caution">
    <text evidence="4">The sequence shown here is derived from an EMBL/GenBank/DDBJ whole genome shotgun (WGS) entry which is preliminary data.</text>
</comment>
<dbReference type="RefSeq" id="XP_064758632.1">
    <property type="nucleotide sequence ID" value="XM_064895945.1"/>
</dbReference>
<feature type="domain" description="ACB" evidence="3">
    <location>
        <begin position="2"/>
        <end position="91"/>
    </location>
</feature>
<evidence type="ECO:0000313" key="5">
    <source>
        <dbReference type="Proteomes" id="UP001309876"/>
    </source>
</evidence>
<dbReference type="GO" id="GO:0000062">
    <property type="term" value="F:fatty-acyl-CoA binding"/>
    <property type="evidence" value="ECO:0007669"/>
    <property type="project" value="InterPro"/>
</dbReference>
<evidence type="ECO:0000313" key="4">
    <source>
        <dbReference type="EMBL" id="KAK5082262.1"/>
    </source>
</evidence>
<dbReference type="InterPro" id="IPR000582">
    <property type="entry name" value="Acyl-CoA-binding_protein"/>
</dbReference>
<accession>A0AAN7SV19</accession>
<dbReference type="AlphaFoldDB" id="A0AAN7SV19"/>